<sequence>HLFLATLLSDPTPLVSDSWSSPNWKRYLLGCYPSNGWSYRCSIVYGQEPQLFERIVFLFYGWRYLSLGYSFHCLPEFQME</sequence>
<evidence type="ECO:0000313" key="2">
    <source>
        <dbReference type="Proteomes" id="UP001281410"/>
    </source>
</evidence>
<feature type="non-terminal residue" evidence="1">
    <location>
        <position position="80"/>
    </location>
</feature>
<protein>
    <submittedName>
        <fullName evidence="1">Uncharacterized protein</fullName>
    </submittedName>
</protein>
<comment type="caution">
    <text evidence="1">The sequence shown here is derived from an EMBL/GenBank/DDBJ whole genome shotgun (WGS) entry which is preliminary data.</text>
</comment>
<dbReference type="Proteomes" id="UP001281410">
    <property type="component" value="Unassembled WGS sequence"/>
</dbReference>
<organism evidence="1 2">
    <name type="scientific">Dipteronia sinensis</name>
    <dbReference type="NCBI Taxonomy" id="43782"/>
    <lineage>
        <taxon>Eukaryota</taxon>
        <taxon>Viridiplantae</taxon>
        <taxon>Streptophyta</taxon>
        <taxon>Embryophyta</taxon>
        <taxon>Tracheophyta</taxon>
        <taxon>Spermatophyta</taxon>
        <taxon>Magnoliopsida</taxon>
        <taxon>eudicotyledons</taxon>
        <taxon>Gunneridae</taxon>
        <taxon>Pentapetalae</taxon>
        <taxon>rosids</taxon>
        <taxon>malvids</taxon>
        <taxon>Sapindales</taxon>
        <taxon>Sapindaceae</taxon>
        <taxon>Hippocastanoideae</taxon>
        <taxon>Acereae</taxon>
        <taxon>Dipteronia</taxon>
    </lineage>
</organism>
<dbReference type="EMBL" id="JANJYJ010000002">
    <property type="protein sequence ID" value="KAK3228333.1"/>
    <property type="molecule type" value="Genomic_DNA"/>
</dbReference>
<gene>
    <name evidence="1" type="ORF">Dsin_008195</name>
</gene>
<accession>A0AAE0B2G0</accession>
<proteinExistence type="predicted"/>
<reference evidence="1" key="1">
    <citation type="journal article" date="2023" name="Plant J.">
        <title>Genome sequences and population genomics provide insights into the demographic history, inbreeding, and mutation load of two 'living fossil' tree species of Dipteronia.</title>
        <authorList>
            <person name="Feng Y."/>
            <person name="Comes H.P."/>
            <person name="Chen J."/>
            <person name="Zhu S."/>
            <person name="Lu R."/>
            <person name="Zhang X."/>
            <person name="Li P."/>
            <person name="Qiu J."/>
            <person name="Olsen K.M."/>
            <person name="Qiu Y."/>
        </authorList>
    </citation>
    <scope>NUCLEOTIDE SEQUENCE</scope>
    <source>
        <strain evidence="1">NBL</strain>
    </source>
</reference>
<dbReference type="AlphaFoldDB" id="A0AAE0B2G0"/>
<name>A0AAE0B2G0_9ROSI</name>
<keyword evidence="2" id="KW-1185">Reference proteome</keyword>
<evidence type="ECO:0000313" key="1">
    <source>
        <dbReference type="EMBL" id="KAK3228333.1"/>
    </source>
</evidence>